<dbReference type="KEGG" id="cbw:RR42_m1930"/>
<dbReference type="EMBL" id="CP010536">
    <property type="protein sequence ID" value="AJG19325.1"/>
    <property type="molecule type" value="Genomic_DNA"/>
</dbReference>
<accession>A0A0C4Y8L7</accession>
<sequence length="45" mass="4705">MQPQAEPCAFADQRQANVNQARKMVGRALTACTRLAGAACATARG</sequence>
<gene>
    <name evidence="1" type="ORF">RR42_m1930</name>
</gene>
<proteinExistence type="predicted"/>
<keyword evidence="2" id="KW-1185">Reference proteome</keyword>
<organism evidence="1 2">
    <name type="scientific">Cupriavidus basilensis</name>
    <dbReference type="NCBI Taxonomy" id="68895"/>
    <lineage>
        <taxon>Bacteria</taxon>
        <taxon>Pseudomonadati</taxon>
        <taxon>Pseudomonadota</taxon>
        <taxon>Betaproteobacteria</taxon>
        <taxon>Burkholderiales</taxon>
        <taxon>Burkholderiaceae</taxon>
        <taxon>Cupriavidus</taxon>
    </lineage>
</organism>
<protein>
    <submittedName>
        <fullName evidence="1">Uncharacterized protein</fullName>
    </submittedName>
</protein>
<name>A0A0C4Y8L7_9BURK</name>
<dbReference type="Proteomes" id="UP000031843">
    <property type="component" value="Chromosome main"/>
</dbReference>
<dbReference type="AlphaFoldDB" id="A0A0C4Y8L7"/>
<evidence type="ECO:0000313" key="1">
    <source>
        <dbReference type="EMBL" id="AJG19325.1"/>
    </source>
</evidence>
<reference evidence="1 2" key="1">
    <citation type="journal article" date="2015" name="Genome Announc.">
        <title>Complete Genome Sequence of Cupriavidus basilensis 4G11, Isolated from the Oak Ridge Field Research Center Site.</title>
        <authorList>
            <person name="Ray J."/>
            <person name="Waters R.J."/>
            <person name="Skerker J.M."/>
            <person name="Kuehl J.V."/>
            <person name="Price M.N."/>
            <person name="Huang J."/>
            <person name="Chakraborty R."/>
            <person name="Arkin A.P."/>
            <person name="Deutschbauer A."/>
        </authorList>
    </citation>
    <scope>NUCLEOTIDE SEQUENCE [LARGE SCALE GENOMIC DNA]</scope>
    <source>
        <strain evidence="1">4G11</strain>
    </source>
</reference>
<evidence type="ECO:0000313" key="2">
    <source>
        <dbReference type="Proteomes" id="UP000031843"/>
    </source>
</evidence>